<keyword evidence="2" id="KW-1003">Cell membrane</keyword>
<feature type="transmembrane region" description="Helical" evidence="6">
    <location>
        <begin position="276"/>
        <end position="299"/>
    </location>
</feature>
<dbReference type="PANTHER" id="PTHR42770">
    <property type="entry name" value="AMINO ACID TRANSPORTER-RELATED"/>
    <property type="match status" value="1"/>
</dbReference>
<keyword evidence="4 6" id="KW-1133">Transmembrane helix</keyword>
<feature type="transmembrane region" description="Helical" evidence="6">
    <location>
        <begin position="126"/>
        <end position="147"/>
    </location>
</feature>
<keyword evidence="3 6" id="KW-0812">Transmembrane</keyword>
<comment type="caution">
    <text evidence="7">The sequence shown here is derived from an EMBL/GenBank/DDBJ whole genome shotgun (WGS) entry which is preliminary data.</text>
</comment>
<feature type="transmembrane region" description="Helical" evidence="6">
    <location>
        <begin position="235"/>
        <end position="255"/>
    </location>
</feature>
<feature type="transmembrane region" description="Helical" evidence="6">
    <location>
        <begin position="402"/>
        <end position="419"/>
    </location>
</feature>
<organism evidence="7 8">
    <name type="scientific">Gordonia polyisoprenivorans</name>
    <dbReference type="NCBI Taxonomy" id="84595"/>
    <lineage>
        <taxon>Bacteria</taxon>
        <taxon>Bacillati</taxon>
        <taxon>Actinomycetota</taxon>
        <taxon>Actinomycetes</taxon>
        <taxon>Mycobacteriales</taxon>
        <taxon>Gordoniaceae</taxon>
        <taxon>Gordonia</taxon>
    </lineage>
</organism>
<feature type="transmembrane region" description="Helical" evidence="6">
    <location>
        <begin position="192"/>
        <end position="215"/>
    </location>
</feature>
<evidence type="ECO:0000256" key="2">
    <source>
        <dbReference type="ARBA" id="ARBA00022475"/>
    </source>
</evidence>
<evidence type="ECO:0000256" key="1">
    <source>
        <dbReference type="ARBA" id="ARBA00004651"/>
    </source>
</evidence>
<dbReference type="AlphaFoldDB" id="A0A846WSQ0"/>
<gene>
    <name evidence="7" type="ORF">HGA05_24095</name>
</gene>
<keyword evidence="5 6" id="KW-0472">Membrane</keyword>
<evidence type="ECO:0000256" key="4">
    <source>
        <dbReference type="ARBA" id="ARBA00022989"/>
    </source>
</evidence>
<feature type="transmembrane region" description="Helical" evidence="6">
    <location>
        <begin position="376"/>
        <end position="396"/>
    </location>
</feature>
<evidence type="ECO:0000313" key="8">
    <source>
        <dbReference type="Proteomes" id="UP000563898"/>
    </source>
</evidence>
<name>A0A846WSQ0_9ACTN</name>
<sequence length="524" mass="56555">MSLSSDHPDAAPSVTAALTADHHSTETAVAVVDERRLLKTMHWYDGFVMTLSNPGFIIAGIGYTTGQIGALGALAFWLGSMIIAVLQNKIYTEPATMFPEHSGGIAMYAFEGWRSRFSLAGPMSAIGYWAGWSSVLAIFGLTTGSLVQAQWFPSQTWSVTHIVHLDLPRLIAVGLIIALWIINSLGVKPMKLMGYLTGTLLFVPLILFMIVPFFLSDFSFSHLSWGLLGAAGSPWGAVQLGLVWLYLNAWSAYGIEVCATFAPEYHDTERDTHKALIRSAMFCLGVYALLPVALGGVVSQQAMADAPMGFYADLLHREIGGAASNVVIIFMIGSFLLGMNAASAGGARTLYGMARSGMTITWFDHVNKHNVPNRGMYVDVVLNICAVLLLPTTVAVLAASNMGYVLCHVFALSAVLLLRRDRPDLPRPMRLSTPWLWVAAALALFNCLLLAVGATSFSMTGYGGIREFIVGLALLVLGCALYIYRRVVQDRARFTVRDQTMDIPVVTQAAVAGATVSRTTGETA</sequence>
<dbReference type="GO" id="GO:0005886">
    <property type="term" value="C:plasma membrane"/>
    <property type="evidence" value="ECO:0007669"/>
    <property type="project" value="UniProtKB-SubCell"/>
</dbReference>
<dbReference type="InterPro" id="IPR050367">
    <property type="entry name" value="APC_superfamily"/>
</dbReference>
<dbReference type="InterPro" id="IPR002293">
    <property type="entry name" value="AA/rel_permease1"/>
</dbReference>
<evidence type="ECO:0000313" key="7">
    <source>
        <dbReference type="EMBL" id="NKY04649.1"/>
    </source>
</evidence>
<evidence type="ECO:0000256" key="3">
    <source>
        <dbReference type="ARBA" id="ARBA00022692"/>
    </source>
</evidence>
<dbReference type="RefSeq" id="WP_006368555.1">
    <property type="nucleotide sequence ID" value="NZ_JAAXPC010000021.1"/>
</dbReference>
<dbReference type="PANTHER" id="PTHR42770:SF11">
    <property type="entry name" value="INNER MEMBRANE TRANSPORT PROTEIN YBAT"/>
    <property type="match status" value="1"/>
</dbReference>
<comment type="subcellular location">
    <subcellularLocation>
        <location evidence="1">Cell membrane</location>
        <topology evidence="1">Multi-pass membrane protein</topology>
    </subcellularLocation>
</comment>
<dbReference type="EMBL" id="JAAXPC010000021">
    <property type="protein sequence ID" value="NKY04649.1"/>
    <property type="molecule type" value="Genomic_DNA"/>
</dbReference>
<accession>A0A846WSQ0</accession>
<feature type="transmembrane region" description="Helical" evidence="6">
    <location>
        <begin position="431"/>
        <end position="452"/>
    </location>
</feature>
<dbReference type="Gene3D" id="1.20.1740.10">
    <property type="entry name" value="Amino acid/polyamine transporter I"/>
    <property type="match status" value="1"/>
</dbReference>
<feature type="transmembrane region" description="Helical" evidence="6">
    <location>
        <begin position="167"/>
        <end position="185"/>
    </location>
</feature>
<dbReference type="Proteomes" id="UP000563898">
    <property type="component" value="Unassembled WGS sequence"/>
</dbReference>
<proteinExistence type="predicted"/>
<evidence type="ECO:0000256" key="5">
    <source>
        <dbReference type="ARBA" id="ARBA00023136"/>
    </source>
</evidence>
<evidence type="ECO:0000256" key="6">
    <source>
        <dbReference type="SAM" id="Phobius"/>
    </source>
</evidence>
<dbReference type="GO" id="GO:0022857">
    <property type="term" value="F:transmembrane transporter activity"/>
    <property type="evidence" value="ECO:0007669"/>
    <property type="project" value="InterPro"/>
</dbReference>
<feature type="transmembrane region" description="Helical" evidence="6">
    <location>
        <begin position="319"/>
        <end position="338"/>
    </location>
</feature>
<dbReference type="Pfam" id="PF13520">
    <property type="entry name" value="AA_permease_2"/>
    <property type="match status" value="1"/>
</dbReference>
<dbReference type="PIRSF" id="PIRSF006060">
    <property type="entry name" value="AA_transporter"/>
    <property type="match status" value="1"/>
</dbReference>
<protein>
    <submittedName>
        <fullName evidence="7">APC family permease</fullName>
    </submittedName>
</protein>
<feature type="transmembrane region" description="Helical" evidence="6">
    <location>
        <begin position="464"/>
        <end position="484"/>
    </location>
</feature>
<reference evidence="7 8" key="1">
    <citation type="submission" date="2020-04" db="EMBL/GenBank/DDBJ databases">
        <title>MicrobeNet Type strains.</title>
        <authorList>
            <person name="Nicholson A.C."/>
        </authorList>
    </citation>
    <scope>NUCLEOTIDE SEQUENCE [LARGE SCALE GENOMIC DNA]</scope>
    <source>
        <strain evidence="7 8">ATCC BAA-14</strain>
    </source>
</reference>